<evidence type="ECO:0000313" key="1">
    <source>
        <dbReference type="EMBL" id="QDE34140.1"/>
    </source>
</evidence>
<dbReference type="EMBL" id="CP041040">
    <property type="protein sequence ID" value="QDE34140.1"/>
    <property type="molecule type" value="Genomic_DNA"/>
</dbReference>
<accession>A0A4Y5YMU1</accession>
<name>A0A4Y5YMU1_9MICO</name>
<proteinExistence type="predicted"/>
<evidence type="ECO:0000313" key="2">
    <source>
        <dbReference type="Proteomes" id="UP000316125"/>
    </source>
</evidence>
<dbReference type="Proteomes" id="UP000316125">
    <property type="component" value="Chromosome"/>
</dbReference>
<reference evidence="1 2" key="1">
    <citation type="submission" date="2019-06" db="EMBL/GenBank/DDBJ databases">
        <title>Complete genome of Microbacterium foliorum M2.</title>
        <authorList>
            <person name="Cao G."/>
        </authorList>
    </citation>
    <scope>NUCLEOTIDE SEQUENCE [LARGE SCALE GENOMIC DNA]</scope>
    <source>
        <strain evidence="1 2">M2</strain>
    </source>
</reference>
<protein>
    <submittedName>
        <fullName evidence="1">Uncharacterized protein</fullName>
    </submittedName>
</protein>
<sequence length="195" mass="21517">MKDYLTAISEGDATRASELDQHAIEVETTNKPIAEYGDFHTLRTDAVLLAAERIEDVVIDSKTRTIDGDENHRSVAFTYDLDEQPNEASLEVMWNEQTSEWELETSFTLLLFIDAKASTTRIEAAPFRIGGDVHVEATDPELAPLAYLVYPGGYTIVGAFPEELLSPGEDLTRTLVADYPGDASTTFAVTRLPSE</sequence>
<gene>
    <name evidence="1" type="ORF">FIV50_04635</name>
</gene>
<dbReference type="RefSeq" id="WP_140036413.1">
    <property type="nucleotide sequence ID" value="NZ_CP041040.1"/>
</dbReference>
<organism evidence="1 2">
    <name type="scientific">Microbacterium foliorum</name>
    <dbReference type="NCBI Taxonomy" id="104336"/>
    <lineage>
        <taxon>Bacteria</taxon>
        <taxon>Bacillati</taxon>
        <taxon>Actinomycetota</taxon>
        <taxon>Actinomycetes</taxon>
        <taxon>Micrococcales</taxon>
        <taxon>Microbacteriaceae</taxon>
        <taxon>Microbacterium</taxon>
    </lineage>
</organism>
<dbReference type="AlphaFoldDB" id="A0A4Y5YMU1"/>
<dbReference type="OrthoDB" id="4792402at2"/>